<feature type="compositionally biased region" description="Low complexity" evidence="1">
    <location>
        <begin position="294"/>
        <end position="305"/>
    </location>
</feature>
<dbReference type="Proteomes" id="UP001218218">
    <property type="component" value="Unassembled WGS sequence"/>
</dbReference>
<keyword evidence="3" id="KW-1185">Reference proteome</keyword>
<evidence type="ECO:0000313" key="3">
    <source>
        <dbReference type="Proteomes" id="UP001218218"/>
    </source>
</evidence>
<protein>
    <submittedName>
        <fullName evidence="2">Uncharacterized protein</fullName>
    </submittedName>
</protein>
<evidence type="ECO:0000256" key="1">
    <source>
        <dbReference type="SAM" id="MobiDB-lite"/>
    </source>
</evidence>
<feature type="region of interest" description="Disordered" evidence="1">
    <location>
        <begin position="148"/>
        <end position="174"/>
    </location>
</feature>
<feature type="compositionally biased region" description="Low complexity" evidence="1">
    <location>
        <begin position="231"/>
        <end position="255"/>
    </location>
</feature>
<feature type="region of interest" description="Disordered" evidence="1">
    <location>
        <begin position="210"/>
        <end position="421"/>
    </location>
</feature>
<sequence length="439" mass="45621">MSANTAPNRASLLSGLRTGGVRSASNIPHTAAPGATFNIPRVSSRLQASVFPEEDDQGQYAQNVFVNHGSNRAMPMTAAVDGPNNRFMQQQRDVNPNMGSFSPAFAGQPNHVQAQALQMQMMQLEIIRMQTIQAQQYQAQFLAAQQPQSARRPNFNPPATAGPTGSFGLQSSGLSVQMRRPTSQEEFQVPMTAALGGKFGVRSGPMGRFSTEDYDDAASVPLTPNSTTVISGGTSLGGATPTPTTASASKSESASNWRRGGNNNSVLRGANRPSLGGKTSPPPTDRRPSPPPAAAAATITVSPAPLGKSRPQPLSFNGAVSQPMPAVAIDSSEGENEDGYSTSSSESAASNSPPTTPRSSSSDRLSVSPPKGTTAPVHIHVKAMPAGLGHPISASPPKASHRLASQPMRQPLGPPSGPDELGARNFAARLAPRLVVSVV</sequence>
<dbReference type="EMBL" id="JARIHO010000008">
    <property type="protein sequence ID" value="KAJ7357149.1"/>
    <property type="molecule type" value="Genomic_DNA"/>
</dbReference>
<dbReference type="AlphaFoldDB" id="A0AAD7AFH2"/>
<evidence type="ECO:0000313" key="2">
    <source>
        <dbReference type="EMBL" id="KAJ7357149.1"/>
    </source>
</evidence>
<proteinExistence type="predicted"/>
<feature type="compositionally biased region" description="Low complexity" evidence="1">
    <location>
        <begin position="341"/>
        <end position="370"/>
    </location>
</feature>
<comment type="caution">
    <text evidence="2">The sequence shown here is derived from an EMBL/GenBank/DDBJ whole genome shotgun (WGS) entry which is preliminary data.</text>
</comment>
<gene>
    <name evidence="2" type="ORF">DFH08DRAFT_771642</name>
</gene>
<name>A0AAD7AFH2_9AGAR</name>
<organism evidence="2 3">
    <name type="scientific">Mycena albidolilacea</name>
    <dbReference type="NCBI Taxonomy" id="1033008"/>
    <lineage>
        <taxon>Eukaryota</taxon>
        <taxon>Fungi</taxon>
        <taxon>Dikarya</taxon>
        <taxon>Basidiomycota</taxon>
        <taxon>Agaricomycotina</taxon>
        <taxon>Agaricomycetes</taxon>
        <taxon>Agaricomycetidae</taxon>
        <taxon>Agaricales</taxon>
        <taxon>Marasmiineae</taxon>
        <taxon>Mycenaceae</taxon>
        <taxon>Mycena</taxon>
    </lineage>
</organism>
<accession>A0AAD7AFH2</accession>
<reference evidence="2" key="1">
    <citation type="submission" date="2023-03" db="EMBL/GenBank/DDBJ databases">
        <title>Massive genome expansion in bonnet fungi (Mycena s.s.) driven by repeated elements and novel gene families across ecological guilds.</title>
        <authorList>
            <consortium name="Lawrence Berkeley National Laboratory"/>
            <person name="Harder C.B."/>
            <person name="Miyauchi S."/>
            <person name="Viragh M."/>
            <person name="Kuo A."/>
            <person name="Thoen E."/>
            <person name="Andreopoulos B."/>
            <person name="Lu D."/>
            <person name="Skrede I."/>
            <person name="Drula E."/>
            <person name="Henrissat B."/>
            <person name="Morin E."/>
            <person name="Kohler A."/>
            <person name="Barry K."/>
            <person name="LaButti K."/>
            <person name="Morin E."/>
            <person name="Salamov A."/>
            <person name="Lipzen A."/>
            <person name="Mereny Z."/>
            <person name="Hegedus B."/>
            <person name="Baldrian P."/>
            <person name="Stursova M."/>
            <person name="Weitz H."/>
            <person name="Taylor A."/>
            <person name="Grigoriev I.V."/>
            <person name="Nagy L.G."/>
            <person name="Martin F."/>
            <person name="Kauserud H."/>
        </authorList>
    </citation>
    <scope>NUCLEOTIDE SEQUENCE</scope>
    <source>
        <strain evidence="2">CBHHK002</strain>
    </source>
</reference>